<reference evidence="3" key="3">
    <citation type="submission" date="2022-06" db="UniProtKB">
        <authorList>
            <consortium name="EnsemblPlants"/>
        </authorList>
    </citation>
    <scope>IDENTIFICATION</scope>
</reference>
<dbReference type="EnsemblPlants" id="TuG1812G0300005871.01.T01">
    <property type="protein sequence ID" value="TuG1812G0300005871.01.T01"/>
    <property type="gene ID" value="TuG1812G0300005871.01"/>
</dbReference>
<evidence type="ECO:0000256" key="1">
    <source>
        <dbReference type="ARBA" id="ARBA00022679"/>
    </source>
</evidence>
<protein>
    <recommendedName>
        <fullName evidence="5">Anthocyanidin 5,3-O-glucosyltransferase</fullName>
    </recommendedName>
</protein>
<dbReference type="Gene3D" id="3.40.50.2000">
    <property type="entry name" value="Glycogen Phosphorylase B"/>
    <property type="match status" value="1"/>
</dbReference>
<name>A0A8R7RBW4_TRIUA</name>
<evidence type="ECO:0000313" key="4">
    <source>
        <dbReference type="Proteomes" id="UP000015106"/>
    </source>
</evidence>
<dbReference type="Gramene" id="TuG1812G0300005871.01.T01">
    <property type="protein sequence ID" value="TuG1812G0300005871.01.T01"/>
    <property type="gene ID" value="TuG1812G0300005871.01"/>
</dbReference>
<evidence type="ECO:0000313" key="3">
    <source>
        <dbReference type="EnsemblPlants" id="TuG1812S0001474800.01.T01"/>
    </source>
</evidence>
<dbReference type="Proteomes" id="UP000015106">
    <property type="component" value="Chromosome 3"/>
</dbReference>
<dbReference type="AlphaFoldDB" id="A0A8R7RBW4"/>
<dbReference type="InterPro" id="IPR002213">
    <property type="entry name" value="UDP_glucos_trans"/>
</dbReference>
<organism evidence="3 4">
    <name type="scientific">Triticum urartu</name>
    <name type="common">Red wild einkorn</name>
    <name type="synonym">Crithodium urartu</name>
    <dbReference type="NCBI Taxonomy" id="4572"/>
    <lineage>
        <taxon>Eukaryota</taxon>
        <taxon>Viridiplantae</taxon>
        <taxon>Streptophyta</taxon>
        <taxon>Embryophyta</taxon>
        <taxon>Tracheophyta</taxon>
        <taxon>Spermatophyta</taxon>
        <taxon>Magnoliopsida</taxon>
        <taxon>Liliopsida</taxon>
        <taxon>Poales</taxon>
        <taxon>Poaceae</taxon>
        <taxon>BOP clade</taxon>
        <taxon>Pooideae</taxon>
        <taxon>Triticodae</taxon>
        <taxon>Triticeae</taxon>
        <taxon>Triticinae</taxon>
        <taxon>Triticum</taxon>
    </lineage>
</organism>
<reference evidence="4" key="1">
    <citation type="journal article" date="2013" name="Nature">
        <title>Draft genome of the wheat A-genome progenitor Triticum urartu.</title>
        <authorList>
            <person name="Ling H.Q."/>
            <person name="Zhao S."/>
            <person name="Liu D."/>
            <person name="Wang J."/>
            <person name="Sun H."/>
            <person name="Zhang C."/>
            <person name="Fan H."/>
            <person name="Li D."/>
            <person name="Dong L."/>
            <person name="Tao Y."/>
            <person name="Gao C."/>
            <person name="Wu H."/>
            <person name="Li Y."/>
            <person name="Cui Y."/>
            <person name="Guo X."/>
            <person name="Zheng S."/>
            <person name="Wang B."/>
            <person name="Yu K."/>
            <person name="Liang Q."/>
            <person name="Yang W."/>
            <person name="Lou X."/>
            <person name="Chen J."/>
            <person name="Feng M."/>
            <person name="Jian J."/>
            <person name="Zhang X."/>
            <person name="Luo G."/>
            <person name="Jiang Y."/>
            <person name="Liu J."/>
            <person name="Wang Z."/>
            <person name="Sha Y."/>
            <person name="Zhang B."/>
            <person name="Wu H."/>
            <person name="Tang D."/>
            <person name="Shen Q."/>
            <person name="Xue P."/>
            <person name="Zou S."/>
            <person name="Wang X."/>
            <person name="Liu X."/>
            <person name="Wang F."/>
            <person name="Yang Y."/>
            <person name="An X."/>
            <person name="Dong Z."/>
            <person name="Zhang K."/>
            <person name="Zhang X."/>
            <person name="Luo M.C."/>
            <person name="Dvorak J."/>
            <person name="Tong Y."/>
            <person name="Wang J."/>
            <person name="Yang H."/>
            <person name="Li Z."/>
            <person name="Wang D."/>
            <person name="Zhang A."/>
            <person name="Wang J."/>
        </authorList>
    </citation>
    <scope>NUCLEOTIDE SEQUENCE</scope>
    <source>
        <strain evidence="4">cv. G1812</strain>
    </source>
</reference>
<dbReference type="PANTHER" id="PTHR48045:SF34">
    <property type="entry name" value="ISOFLAVONE 7-O-GLUCOSYLTRANSFERASE 1-LIKE"/>
    <property type="match status" value="1"/>
</dbReference>
<dbReference type="EnsemblPlants" id="TuG1812S0001474800.01.T01">
    <property type="protein sequence ID" value="TuG1812S0001474800.01.T01"/>
    <property type="gene ID" value="TuG1812S0001474800.01"/>
</dbReference>
<dbReference type="SUPFAM" id="SSF53756">
    <property type="entry name" value="UDP-Glycosyltransferase/glycogen phosphorylase"/>
    <property type="match status" value="1"/>
</dbReference>
<dbReference type="PANTHER" id="PTHR48045">
    <property type="entry name" value="UDP-GLYCOSYLTRANSFERASE 72B1"/>
    <property type="match status" value="1"/>
</dbReference>
<evidence type="ECO:0000313" key="2">
    <source>
        <dbReference type="EnsemblPlants" id="TuG1812G0300005871.01.T01"/>
    </source>
</evidence>
<sequence>MDVLGHRATGTFVTHCGWNSALEAIVAGMPMLCLSLDEQKMNKLSMTEDIGVALELEGYMTGFVKADDVEAKVRLVIEGEEGRQLRARVAARREDDVAALQEGGSSWAAF</sequence>
<keyword evidence="4" id="KW-1185">Reference proteome</keyword>
<dbReference type="Pfam" id="PF00201">
    <property type="entry name" value="UDPGT"/>
    <property type="match status" value="1"/>
</dbReference>
<dbReference type="GO" id="GO:0008194">
    <property type="term" value="F:UDP-glycosyltransferase activity"/>
    <property type="evidence" value="ECO:0007669"/>
    <property type="project" value="InterPro"/>
</dbReference>
<accession>A0A8R7RBW4</accession>
<reference evidence="2" key="2">
    <citation type="submission" date="2018-03" db="EMBL/GenBank/DDBJ databases">
        <title>The Triticum urartu genome reveals the dynamic nature of wheat genome evolution.</title>
        <authorList>
            <person name="Ling H."/>
            <person name="Ma B."/>
            <person name="Shi X."/>
            <person name="Liu H."/>
            <person name="Dong L."/>
            <person name="Sun H."/>
            <person name="Cao Y."/>
            <person name="Gao Q."/>
            <person name="Zheng S."/>
            <person name="Li Y."/>
            <person name="Yu Y."/>
            <person name="Du H."/>
            <person name="Qi M."/>
            <person name="Li Y."/>
            <person name="Yu H."/>
            <person name="Cui Y."/>
            <person name="Wang N."/>
            <person name="Chen C."/>
            <person name="Wu H."/>
            <person name="Zhao Y."/>
            <person name="Zhang J."/>
            <person name="Li Y."/>
            <person name="Zhou W."/>
            <person name="Zhang B."/>
            <person name="Hu W."/>
            <person name="Eijk M."/>
            <person name="Tang J."/>
            <person name="Witsenboer H."/>
            <person name="Zhao S."/>
            <person name="Li Z."/>
            <person name="Zhang A."/>
            <person name="Wang D."/>
            <person name="Liang C."/>
        </authorList>
    </citation>
    <scope>NUCLEOTIDE SEQUENCE [LARGE SCALE GENOMIC DNA]</scope>
    <source>
        <strain evidence="2">cv. G1812</strain>
    </source>
</reference>
<evidence type="ECO:0008006" key="5">
    <source>
        <dbReference type="Google" id="ProtNLM"/>
    </source>
</evidence>
<keyword evidence="1" id="KW-0808">Transferase</keyword>
<proteinExistence type="predicted"/>
<dbReference type="Gramene" id="TuG1812S0001474800.01.T01">
    <property type="protein sequence ID" value="TuG1812S0001474800.01.T01"/>
    <property type="gene ID" value="TuG1812S0001474800.01"/>
</dbReference>